<dbReference type="RefSeq" id="XP_019762420.1">
    <property type="nucleotide sequence ID" value="XM_019906861.2"/>
</dbReference>
<dbReference type="GeneID" id="109539232"/>
<accession>A0AAR5PN21</accession>
<feature type="chain" id="PRO_5043568878" evidence="1">
    <location>
        <begin position="28"/>
        <end position="118"/>
    </location>
</feature>
<evidence type="ECO:0000256" key="1">
    <source>
        <dbReference type="SAM" id="SignalP"/>
    </source>
</evidence>
<dbReference type="EnsemblMetazoa" id="XM_019906861.1">
    <property type="protein sequence ID" value="XP_019762420.1"/>
    <property type="gene ID" value="LOC109539232"/>
</dbReference>
<name>A0AAR5PN21_DENPD</name>
<dbReference type="PANTHER" id="PTHR35980">
    <property type="entry name" value="NEUROPEPTIDE CCHAMIDE-1-RELATED"/>
    <property type="match status" value="1"/>
</dbReference>
<dbReference type="GO" id="GO:0005615">
    <property type="term" value="C:extracellular space"/>
    <property type="evidence" value="ECO:0007669"/>
    <property type="project" value="TreeGrafter"/>
</dbReference>
<dbReference type="Proteomes" id="UP000019118">
    <property type="component" value="Unassembled WGS sequence"/>
</dbReference>
<sequence length="118" mass="13640">MAIFKAILVFTLVLLSSLFITFEGVEGKRGCEYFGHSCYGGIGKRTYMAEASEESMPVEAQDAEIPADVFKGPRSQLPYASREFTQTALSPKQYEQMNKYIREWVRNYLRKEHELERK</sequence>
<dbReference type="KEGG" id="dpa:109539232"/>
<feature type="signal peptide" evidence="1">
    <location>
        <begin position="1"/>
        <end position="27"/>
    </location>
</feature>
<reference evidence="3" key="1">
    <citation type="journal article" date="2013" name="Genome Biol.">
        <title>Draft genome of the mountain pine beetle, Dendroctonus ponderosae Hopkins, a major forest pest.</title>
        <authorList>
            <person name="Keeling C.I."/>
            <person name="Yuen M.M."/>
            <person name="Liao N.Y."/>
            <person name="Docking T.R."/>
            <person name="Chan S.K."/>
            <person name="Taylor G.A."/>
            <person name="Palmquist D.L."/>
            <person name="Jackman S.D."/>
            <person name="Nguyen A."/>
            <person name="Li M."/>
            <person name="Henderson H."/>
            <person name="Janes J.K."/>
            <person name="Zhao Y."/>
            <person name="Pandoh P."/>
            <person name="Moore R."/>
            <person name="Sperling F.A."/>
            <person name="Huber D.P."/>
            <person name="Birol I."/>
            <person name="Jones S.J."/>
            <person name="Bohlmann J."/>
        </authorList>
    </citation>
    <scope>NUCLEOTIDE SEQUENCE</scope>
</reference>
<dbReference type="GO" id="GO:0007218">
    <property type="term" value="P:neuropeptide signaling pathway"/>
    <property type="evidence" value="ECO:0007669"/>
    <property type="project" value="InterPro"/>
</dbReference>
<evidence type="ECO:0000313" key="3">
    <source>
        <dbReference type="Proteomes" id="UP000019118"/>
    </source>
</evidence>
<protein>
    <submittedName>
        <fullName evidence="2">Uncharacterized protein</fullName>
    </submittedName>
</protein>
<keyword evidence="3" id="KW-1185">Reference proteome</keyword>
<dbReference type="InterPro" id="IPR037729">
    <property type="entry name" value="CCHa1/2"/>
</dbReference>
<organism evidence="2 3">
    <name type="scientific">Dendroctonus ponderosae</name>
    <name type="common">Mountain pine beetle</name>
    <dbReference type="NCBI Taxonomy" id="77166"/>
    <lineage>
        <taxon>Eukaryota</taxon>
        <taxon>Metazoa</taxon>
        <taxon>Ecdysozoa</taxon>
        <taxon>Arthropoda</taxon>
        <taxon>Hexapoda</taxon>
        <taxon>Insecta</taxon>
        <taxon>Pterygota</taxon>
        <taxon>Neoptera</taxon>
        <taxon>Endopterygota</taxon>
        <taxon>Coleoptera</taxon>
        <taxon>Polyphaga</taxon>
        <taxon>Cucujiformia</taxon>
        <taxon>Curculionidae</taxon>
        <taxon>Scolytinae</taxon>
        <taxon>Dendroctonus</taxon>
    </lineage>
</organism>
<keyword evidence="1" id="KW-0732">Signal</keyword>
<dbReference type="CTD" id="41648"/>
<dbReference type="AlphaFoldDB" id="A0AAR5PN21"/>
<dbReference type="PANTHER" id="PTHR35980:SF1">
    <property type="entry name" value="NEUROPEPTIDE CCHAMIDE-1-RELATED"/>
    <property type="match status" value="1"/>
</dbReference>
<dbReference type="GO" id="GO:0005184">
    <property type="term" value="F:neuropeptide hormone activity"/>
    <property type="evidence" value="ECO:0007669"/>
    <property type="project" value="InterPro"/>
</dbReference>
<proteinExistence type="predicted"/>
<reference evidence="2" key="2">
    <citation type="submission" date="2024-08" db="UniProtKB">
        <authorList>
            <consortium name="EnsemblMetazoa"/>
        </authorList>
    </citation>
    <scope>IDENTIFICATION</scope>
</reference>
<evidence type="ECO:0000313" key="2">
    <source>
        <dbReference type="EnsemblMetazoa" id="XP_019762420.1"/>
    </source>
</evidence>